<accession>A0A495IEF3</accession>
<feature type="compositionally biased region" description="Acidic residues" evidence="1">
    <location>
        <begin position="84"/>
        <end position="103"/>
    </location>
</feature>
<protein>
    <recommendedName>
        <fullName evidence="4">YceI family protein</fullName>
    </recommendedName>
</protein>
<dbReference type="EMBL" id="RBKS01000001">
    <property type="protein sequence ID" value="RKR74362.1"/>
    <property type="molecule type" value="Genomic_DNA"/>
</dbReference>
<dbReference type="Proteomes" id="UP000280008">
    <property type="component" value="Unassembled WGS sequence"/>
</dbReference>
<comment type="caution">
    <text evidence="2">The sequence shown here is derived from an EMBL/GenBank/DDBJ whole genome shotgun (WGS) entry which is preliminary data.</text>
</comment>
<keyword evidence="3" id="KW-1185">Reference proteome</keyword>
<sequence>MVPVEDRFLVDGTDLGVDRRRSHATVDAGGVADAAIRAATPFGETAAPALLVVTRVPLRFDGEMFGATVDAELRDELWAQELAEPGDDDTDGASDPAPLEDADPGVQFRAGARVDADGRLTHHAGDRLRFVGTAVLPGGVSVRLDVSLSFGGRRAARL</sequence>
<evidence type="ECO:0000313" key="3">
    <source>
        <dbReference type="Proteomes" id="UP000280008"/>
    </source>
</evidence>
<reference evidence="2 3" key="1">
    <citation type="submission" date="2018-10" db="EMBL/GenBank/DDBJ databases">
        <title>Sequencing the genomes of 1000 actinobacteria strains.</title>
        <authorList>
            <person name="Klenk H.-P."/>
        </authorList>
    </citation>
    <scope>NUCLEOTIDE SEQUENCE [LARGE SCALE GENOMIC DNA]</scope>
    <source>
        <strain evidence="2 3">DSM 17894</strain>
    </source>
</reference>
<dbReference type="AlphaFoldDB" id="A0A495IEF3"/>
<evidence type="ECO:0000256" key="1">
    <source>
        <dbReference type="SAM" id="MobiDB-lite"/>
    </source>
</evidence>
<proteinExistence type="predicted"/>
<evidence type="ECO:0008006" key="4">
    <source>
        <dbReference type="Google" id="ProtNLM"/>
    </source>
</evidence>
<organism evidence="2 3">
    <name type="scientific">Frondihabitans australicus</name>
    <dbReference type="NCBI Taxonomy" id="386892"/>
    <lineage>
        <taxon>Bacteria</taxon>
        <taxon>Bacillati</taxon>
        <taxon>Actinomycetota</taxon>
        <taxon>Actinomycetes</taxon>
        <taxon>Micrococcales</taxon>
        <taxon>Microbacteriaceae</taxon>
        <taxon>Frondihabitans</taxon>
    </lineage>
</organism>
<evidence type="ECO:0000313" key="2">
    <source>
        <dbReference type="EMBL" id="RKR74362.1"/>
    </source>
</evidence>
<name>A0A495IEF3_9MICO</name>
<gene>
    <name evidence="2" type="ORF">C8E83_1473</name>
</gene>
<feature type="region of interest" description="Disordered" evidence="1">
    <location>
        <begin position="81"/>
        <end position="105"/>
    </location>
</feature>